<name>A0ABV9MYA1_9ENTE</name>
<protein>
    <submittedName>
        <fullName evidence="1">Uncharacterized protein</fullName>
    </submittedName>
</protein>
<sequence>MNEVNQTTGDETYESTYMILKKEYQNEITSWIQESEKELADLYLRKKLLAANFKELLEQYQTIILQNQEVSTIAKTNLLEYFSYELLLPFHSIGLEGTEHYNTWETKQFFVAYQLDEQGHLIFYFKLKVLDDRFVVDYIPLVRLDMQEMTVTIEEKQVQTLISLWFSDHFLSRSQLSLFNHDLNRLLIHLRELGFTVAPSLLDNTQPLSFHLVSDFPLTSEILDEIFIKTMASKEYDFNKLEEQTYQVQLNQEQNVIIHLKETQTELYIDSNERRRSILDFVTSYPFLVPLIVPGKEK</sequence>
<organism evidence="1 2">
    <name type="scientific">Enterococcus lemanii</name>
    <dbReference type="NCBI Taxonomy" id="1159752"/>
    <lineage>
        <taxon>Bacteria</taxon>
        <taxon>Bacillati</taxon>
        <taxon>Bacillota</taxon>
        <taxon>Bacilli</taxon>
        <taxon>Lactobacillales</taxon>
        <taxon>Enterococcaceae</taxon>
        <taxon>Enterococcus</taxon>
    </lineage>
</organism>
<proteinExistence type="predicted"/>
<comment type="caution">
    <text evidence="1">The sequence shown here is derived from an EMBL/GenBank/DDBJ whole genome shotgun (WGS) entry which is preliminary data.</text>
</comment>
<keyword evidence="2" id="KW-1185">Reference proteome</keyword>
<evidence type="ECO:0000313" key="2">
    <source>
        <dbReference type="Proteomes" id="UP001595969"/>
    </source>
</evidence>
<evidence type="ECO:0000313" key="1">
    <source>
        <dbReference type="EMBL" id="MFC4720019.1"/>
    </source>
</evidence>
<dbReference type="RefSeq" id="WP_204654479.1">
    <property type="nucleotide sequence ID" value="NZ_JAFBFD010000028.1"/>
</dbReference>
<accession>A0ABV9MYA1</accession>
<reference evidence="2" key="1">
    <citation type="journal article" date="2019" name="Int. J. Syst. Evol. Microbiol.">
        <title>The Global Catalogue of Microorganisms (GCM) 10K type strain sequencing project: providing services to taxonomists for standard genome sequencing and annotation.</title>
        <authorList>
            <consortium name="The Broad Institute Genomics Platform"/>
            <consortium name="The Broad Institute Genome Sequencing Center for Infectious Disease"/>
            <person name="Wu L."/>
            <person name="Ma J."/>
        </authorList>
    </citation>
    <scope>NUCLEOTIDE SEQUENCE [LARGE SCALE GENOMIC DNA]</scope>
    <source>
        <strain evidence="2">CGMCC 1.19032</strain>
    </source>
</reference>
<gene>
    <name evidence="1" type="ORF">ACFO5I_09800</name>
</gene>
<dbReference type="EMBL" id="JBHSGS010000054">
    <property type="protein sequence ID" value="MFC4720019.1"/>
    <property type="molecule type" value="Genomic_DNA"/>
</dbReference>
<dbReference type="Proteomes" id="UP001595969">
    <property type="component" value="Unassembled WGS sequence"/>
</dbReference>